<dbReference type="Pfam" id="PF09490">
    <property type="entry name" value="CbtA"/>
    <property type="match status" value="1"/>
</dbReference>
<accession>A0ABV6W032</accession>
<name>A0ABV6W032_9ACTN</name>
<dbReference type="EMBL" id="JBHFAB010000016">
    <property type="protein sequence ID" value="MFC1419158.1"/>
    <property type="molecule type" value="Genomic_DNA"/>
</dbReference>
<gene>
    <name evidence="3" type="ORF">ACEZDE_21335</name>
</gene>
<feature type="transmembrane region" description="Helical" evidence="2">
    <location>
        <begin position="73"/>
        <end position="97"/>
    </location>
</feature>
<protein>
    <submittedName>
        <fullName evidence="3">CbtA family protein</fullName>
    </submittedName>
</protein>
<comment type="caution">
    <text evidence="3">The sequence shown here is derived from an EMBL/GenBank/DDBJ whole genome shotgun (WGS) entry which is preliminary data.</text>
</comment>
<sequence length="293" mass="30564">MEKRLILRGIIAGAVAGLLAFVFARILAEPVINTAINYESARDAAQDALDKAAGLPIPDAGPDIFSRTVQANIGIGVGMVFFGIAMGALFAVTYAICLGRVGALRPRNLALLVAGGGFLGVYFVPFIKYPANPPSIGHPDTIHDRGNLYLVMVACSVLFLIGAVVLGKRLKPRFGNWNATLLAGAAFVVAIGIVMALLPSLGELSANVKEFGHHATETPLPLTNAKGAIVFPGFPADTLFSFRFYSVAAQLLLWGTLALVFGPMAERLLQPKAAPATPSTPSTAPAAEVGSTV</sequence>
<feature type="transmembrane region" description="Helical" evidence="2">
    <location>
        <begin position="242"/>
        <end position="262"/>
    </location>
</feature>
<feature type="transmembrane region" description="Helical" evidence="2">
    <location>
        <begin position="109"/>
        <end position="127"/>
    </location>
</feature>
<evidence type="ECO:0000256" key="1">
    <source>
        <dbReference type="SAM" id="MobiDB-lite"/>
    </source>
</evidence>
<organism evidence="3 4">
    <name type="scientific">Streptacidiphilus cavernicola</name>
    <dbReference type="NCBI Taxonomy" id="3342716"/>
    <lineage>
        <taxon>Bacteria</taxon>
        <taxon>Bacillati</taxon>
        <taxon>Actinomycetota</taxon>
        <taxon>Actinomycetes</taxon>
        <taxon>Kitasatosporales</taxon>
        <taxon>Streptomycetaceae</taxon>
        <taxon>Streptacidiphilus</taxon>
    </lineage>
</organism>
<keyword evidence="2" id="KW-0812">Transmembrane</keyword>
<dbReference type="Proteomes" id="UP001592531">
    <property type="component" value="Unassembled WGS sequence"/>
</dbReference>
<evidence type="ECO:0000313" key="3">
    <source>
        <dbReference type="EMBL" id="MFC1419158.1"/>
    </source>
</evidence>
<reference evidence="3 4" key="1">
    <citation type="submission" date="2024-09" db="EMBL/GenBank/DDBJ databases">
        <authorList>
            <person name="Lee S.D."/>
        </authorList>
    </citation>
    <scope>NUCLEOTIDE SEQUENCE [LARGE SCALE GENOMIC DNA]</scope>
    <source>
        <strain evidence="3 4">N8-3</strain>
    </source>
</reference>
<feature type="region of interest" description="Disordered" evidence="1">
    <location>
        <begin position="272"/>
        <end position="293"/>
    </location>
</feature>
<dbReference type="InterPro" id="IPR012666">
    <property type="entry name" value="CbtA_put"/>
</dbReference>
<feature type="transmembrane region" description="Helical" evidence="2">
    <location>
        <begin position="179"/>
        <end position="198"/>
    </location>
</feature>
<feature type="transmembrane region" description="Helical" evidence="2">
    <location>
        <begin position="147"/>
        <end position="167"/>
    </location>
</feature>
<dbReference type="RefSeq" id="WP_380538181.1">
    <property type="nucleotide sequence ID" value="NZ_JBHFAB010000016.1"/>
</dbReference>
<keyword evidence="2" id="KW-1133">Transmembrane helix</keyword>
<keyword evidence="2" id="KW-0472">Membrane</keyword>
<feature type="compositionally biased region" description="Low complexity" evidence="1">
    <location>
        <begin position="273"/>
        <end position="287"/>
    </location>
</feature>
<keyword evidence="4" id="KW-1185">Reference proteome</keyword>
<evidence type="ECO:0000313" key="4">
    <source>
        <dbReference type="Proteomes" id="UP001592531"/>
    </source>
</evidence>
<proteinExistence type="predicted"/>
<evidence type="ECO:0000256" key="2">
    <source>
        <dbReference type="SAM" id="Phobius"/>
    </source>
</evidence>